<sequence>DNGHTEDLLQQCLLLQQDELIALESIFPDCVLNSPSSNGALKLQISVQFGDSRSVYISTPGDAGQDETDLVQSVSVTTLPPLEFTITLPNAYPLLEPPKIHSVKATHAWLPEASALSNTLLAMWQLGDNVLYGWIDYLQTGDFLQDLGYISADDQNHINPTSQILASCIAPLLDASPLYESQLVWILSPAGIGSDNATSAILLFVLFANTHGMHGPVTACRLEHRDLVVQEYLAAEENSPEREYLERRYGSVIIKKLVEQHLQDIITQEWIRSSTTTCPGCQTHVQKSEGCNHASLTMSAPSPEIVGQEDIDQCQLLQKEEYEVLESIYPEFISSTTADAILKLEVPVEFSGSKTTLISESTLASITPDDIPQKKATLQVISIDALPPLLLQLTLPPSYPLFKPPEIVSIRAMHTWLPDVSALHPILLEMWQPGDGILYTWIEFIRTGEFLNNLKLLSTANDETILLPHPAPRVIAPLLQGYDESSKSNHFAKNSYPCSICLTSLKGAKCLQLSCGHIFCRSCLEDYWKMCIEEGDISRVVCPDPECVKQAKEAGEEEVARVVTETELQRWKWLRDKRDIERDPTVVHCPVAVCQTAIPKPQDMDPDSDAESSWNRLRQCPKCGFSFCAFCRRTWHGPLDKCPIAQYEEIALEYLAAEEGSQTRVTLEKRFGRANIRRLVATYEEEKANLQWLEQSTMMCPGCRCHVEKTLGCNHVDDVLEMQDALLLQMWDST</sequence>
<dbReference type="Gene3D" id="1.20.120.1750">
    <property type="match status" value="2"/>
</dbReference>
<reference evidence="18 19" key="1">
    <citation type="journal article" date="2018" name="Evol. Lett.">
        <title>Horizontal gene cluster transfer increased hallucinogenic mushroom diversity.</title>
        <authorList>
            <person name="Reynolds H.T."/>
            <person name="Vijayakumar V."/>
            <person name="Gluck-Thaler E."/>
            <person name="Korotkin H.B."/>
            <person name="Matheny P.B."/>
            <person name="Slot J.C."/>
        </authorList>
    </citation>
    <scope>NUCLEOTIDE SEQUENCE [LARGE SCALE GENOMIC DNA]</scope>
    <source>
        <strain evidence="18 19">2629</strain>
    </source>
</reference>
<evidence type="ECO:0000256" key="8">
    <source>
        <dbReference type="ARBA" id="ARBA00022737"/>
    </source>
</evidence>
<dbReference type="PROSITE" id="PS00518">
    <property type="entry name" value="ZF_RING_1"/>
    <property type="match status" value="1"/>
</dbReference>
<keyword evidence="19" id="KW-1185">Reference proteome</keyword>
<keyword evidence="10" id="KW-0833">Ubl conjugation pathway</keyword>
<dbReference type="EMBL" id="NHTK01001267">
    <property type="protein sequence ID" value="PPR01177.1"/>
    <property type="molecule type" value="Genomic_DNA"/>
</dbReference>
<evidence type="ECO:0000313" key="18">
    <source>
        <dbReference type="EMBL" id="PPR01177.1"/>
    </source>
</evidence>
<evidence type="ECO:0000256" key="5">
    <source>
        <dbReference type="ARBA" id="ARBA00022679"/>
    </source>
</evidence>
<dbReference type="CDD" id="cd23820">
    <property type="entry name" value="RWD_RNF14"/>
    <property type="match status" value="2"/>
</dbReference>
<feature type="domain" description="RING-type" evidence="17">
    <location>
        <begin position="494"/>
        <end position="734"/>
    </location>
</feature>
<evidence type="ECO:0000256" key="10">
    <source>
        <dbReference type="ARBA" id="ARBA00022786"/>
    </source>
</evidence>
<dbReference type="InterPro" id="IPR031127">
    <property type="entry name" value="E3_UB_ligase_RBR"/>
</dbReference>
<dbReference type="InterPro" id="IPR018957">
    <property type="entry name" value="Znf_C3HC4_RING-type"/>
</dbReference>
<dbReference type="PROSITE" id="PS50908">
    <property type="entry name" value="RWD"/>
    <property type="match status" value="1"/>
</dbReference>
<dbReference type="Pfam" id="PF05773">
    <property type="entry name" value="RWD"/>
    <property type="match status" value="2"/>
</dbReference>
<comment type="subcellular location">
    <subcellularLocation>
        <location evidence="2">Membrane</location>
        <topology evidence="2">Single-pass membrane protein</topology>
    </subcellularLocation>
</comment>
<evidence type="ECO:0000256" key="3">
    <source>
        <dbReference type="ARBA" id="ARBA00004906"/>
    </source>
</evidence>
<dbReference type="Pfam" id="PF01485">
    <property type="entry name" value="IBR"/>
    <property type="match status" value="1"/>
</dbReference>
<evidence type="ECO:0000256" key="1">
    <source>
        <dbReference type="ARBA" id="ARBA00001798"/>
    </source>
</evidence>
<dbReference type="Pfam" id="PF00097">
    <property type="entry name" value="zf-C3HC4"/>
    <property type="match status" value="1"/>
</dbReference>
<dbReference type="SMART" id="SM00591">
    <property type="entry name" value="RWD"/>
    <property type="match status" value="2"/>
</dbReference>
<evidence type="ECO:0000256" key="14">
    <source>
        <dbReference type="PROSITE-ProRule" id="PRU00175"/>
    </source>
</evidence>
<evidence type="ECO:0000256" key="2">
    <source>
        <dbReference type="ARBA" id="ARBA00004167"/>
    </source>
</evidence>
<comment type="caution">
    <text evidence="18">The sequence shown here is derived from an EMBL/GenBank/DDBJ whole genome shotgun (WGS) entry which is preliminary data.</text>
</comment>
<keyword evidence="5" id="KW-0808">Transferase</keyword>
<dbReference type="PROSITE" id="PS50089">
    <property type="entry name" value="ZF_RING_2"/>
    <property type="match status" value="1"/>
</dbReference>
<evidence type="ECO:0000256" key="4">
    <source>
        <dbReference type="ARBA" id="ARBA00012251"/>
    </source>
</evidence>
<feature type="non-terminal residue" evidence="18">
    <location>
        <position position="1"/>
    </location>
</feature>
<dbReference type="GO" id="GO:0061630">
    <property type="term" value="F:ubiquitin protein ligase activity"/>
    <property type="evidence" value="ECO:0007669"/>
    <property type="project" value="UniProtKB-EC"/>
</dbReference>
<comment type="pathway">
    <text evidence="3">Protein modification; protein ubiquitination.</text>
</comment>
<dbReference type="InterPro" id="IPR001841">
    <property type="entry name" value="Znf_RING"/>
</dbReference>
<dbReference type="GO" id="GO:0005737">
    <property type="term" value="C:cytoplasm"/>
    <property type="evidence" value="ECO:0007669"/>
    <property type="project" value="UniProtKB-ARBA"/>
</dbReference>
<dbReference type="GO" id="GO:0008270">
    <property type="term" value="F:zinc ion binding"/>
    <property type="evidence" value="ECO:0007669"/>
    <property type="project" value="UniProtKB-KW"/>
</dbReference>
<proteinExistence type="predicted"/>
<dbReference type="OrthoDB" id="1431934at2759"/>
<dbReference type="InterPro" id="IPR013083">
    <property type="entry name" value="Znf_RING/FYVE/PHD"/>
</dbReference>
<dbReference type="Gene3D" id="3.30.40.10">
    <property type="entry name" value="Zinc/RING finger domain, C3HC4 (zinc finger)"/>
    <property type="match status" value="1"/>
</dbReference>
<dbReference type="GO" id="GO:0016567">
    <property type="term" value="P:protein ubiquitination"/>
    <property type="evidence" value="ECO:0007669"/>
    <property type="project" value="InterPro"/>
</dbReference>
<evidence type="ECO:0000313" key="19">
    <source>
        <dbReference type="Proteomes" id="UP000284842"/>
    </source>
</evidence>
<dbReference type="CDD" id="cd20341">
    <property type="entry name" value="BRcat_RBR_RNF14"/>
    <property type="match status" value="1"/>
</dbReference>
<dbReference type="PROSITE" id="PS51873">
    <property type="entry name" value="TRIAD"/>
    <property type="match status" value="1"/>
</dbReference>
<evidence type="ECO:0000256" key="12">
    <source>
        <dbReference type="ARBA" id="ARBA00022989"/>
    </source>
</evidence>
<dbReference type="SUPFAM" id="SSF57850">
    <property type="entry name" value="RING/U-box"/>
    <property type="match status" value="3"/>
</dbReference>
<keyword evidence="11" id="KW-0862">Zinc</keyword>
<keyword evidence="6" id="KW-0812">Transmembrane</keyword>
<dbReference type="InterPro" id="IPR006575">
    <property type="entry name" value="RWD_dom"/>
</dbReference>
<protein>
    <recommendedName>
        <fullName evidence="4">RBR-type E3 ubiquitin transferase</fullName>
        <ecNumber evidence="4">2.3.2.31</ecNumber>
    </recommendedName>
</protein>
<dbReference type="AlphaFoldDB" id="A0A409YDV9"/>
<dbReference type="SMART" id="SM00647">
    <property type="entry name" value="IBR"/>
    <property type="match status" value="1"/>
</dbReference>
<evidence type="ECO:0000259" key="15">
    <source>
        <dbReference type="PROSITE" id="PS50089"/>
    </source>
</evidence>
<evidence type="ECO:0000256" key="6">
    <source>
        <dbReference type="ARBA" id="ARBA00022692"/>
    </source>
</evidence>
<dbReference type="InterPro" id="IPR002867">
    <property type="entry name" value="IBR_dom"/>
</dbReference>
<evidence type="ECO:0000256" key="9">
    <source>
        <dbReference type="ARBA" id="ARBA00022771"/>
    </source>
</evidence>
<dbReference type="CDD" id="cd23134">
    <property type="entry name" value="RING-HC_ITT1-like"/>
    <property type="match status" value="1"/>
</dbReference>
<gene>
    <name evidence="18" type="ORF">CVT24_006053</name>
</gene>
<dbReference type="PANTHER" id="PTHR11685">
    <property type="entry name" value="RBR FAMILY RING FINGER AND IBR DOMAIN-CONTAINING"/>
    <property type="match status" value="1"/>
</dbReference>
<dbReference type="Gene3D" id="3.10.110.10">
    <property type="entry name" value="Ubiquitin Conjugating Enzyme"/>
    <property type="match status" value="2"/>
</dbReference>
<keyword evidence="13" id="KW-0472">Membrane</keyword>
<keyword evidence="7" id="KW-0479">Metal-binding</keyword>
<keyword evidence="12" id="KW-1133">Transmembrane helix</keyword>
<name>A0A409YDV9_9AGAR</name>
<evidence type="ECO:0000256" key="13">
    <source>
        <dbReference type="ARBA" id="ARBA00023136"/>
    </source>
</evidence>
<organism evidence="18 19">
    <name type="scientific">Panaeolus cyanescens</name>
    <dbReference type="NCBI Taxonomy" id="181874"/>
    <lineage>
        <taxon>Eukaryota</taxon>
        <taxon>Fungi</taxon>
        <taxon>Dikarya</taxon>
        <taxon>Basidiomycota</taxon>
        <taxon>Agaricomycotina</taxon>
        <taxon>Agaricomycetes</taxon>
        <taxon>Agaricomycetidae</taxon>
        <taxon>Agaricales</taxon>
        <taxon>Agaricineae</taxon>
        <taxon>Galeropsidaceae</taxon>
        <taxon>Panaeolus</taxon>
    </lineage>
</organism>
<dbReference type="EC" id="2.3.2.31" evidence="4"/>
<keyword evidence="8" id="KW-0677">Repeat</keyword>
<evidence type="ECO:0000256" key="11">
    <source>
        <dbReference type="ARBA" id="ARBA00022833"/>
    </source>
</evidence>
<accession>A0A409YDV9</accession>
<dbReference type="FunFam" id="3.30.40.10:FF:000051">
    <property type="entry name" value="RBR-type E3 ubiquitin transferase"/>
    <property type="match status" value="1"/>
</dbReference>
<dbReference type="STRING" id="181874.A0A409YDV9"/>
<dbReference type="InParanoid" id="A0A409YDV9"/>
<evidence type="ECO:0000259" key="16">
    <source>
        <dbReference type="PROSITE" id="PS50908"/>
    </source>
</evidence>
<dbReference type="GO" id="GO:0031090">
    <property type="term" value="C:organelle membrane"/>
    <property type="evidence" value="ECO:0007669"/>
    <property type="project" value="UniProtKB-ARBA"/>
</dbReference>
<feature type="domain" description="RING-type" evidence="15">
    <location>
        <begin position="498"/>
        <end position="543"/>
    </location>
</feature>
<dbReference type="FunCoup" id="A0A409YDV9">
    <property type="interactions" value="120"/>
</dbReference>
<keyword evidence="9 14" id="KW-0863">Zinc-finger</keyword>
<dbReference type="InterPro" id="IPR044066">
    <property type="entry name" value="TRIAD_supradom"/>
</dbReference>
<evidence type="ECO:0000259" key="17">
    <source>
        <dbReference type="PROSITE" id="PS51873"/>
    </source>
</evidence>
<dbReference type="SUPFAM" id="SSF54495">
    <property type="entry name" value="UBC-like"/>
    <property type="match status" value="2"/>
</dbReference>
<feature type="domain" description="RWD" evidence="16">
    <location>
        <begin position="320"/>
        <end position="454"/>
    </location>
</feature>
<evidence type="ECO:0000256" key="7">
    <source>
        <dbReference type="ARBA" id="ARBA00022723"/>
    </source>
</evidence>
<dbReference type="InterPro" id="IPR017907">
    <property type="entry name" value="Znf_RING_CS"/>
</dbReference>
<dbReference type="InterPro" id="IPR016135">
    <property type="entry name" value="UBQ-conjugating_enzyme/RWD"/>
</dbReference>
<comment type="catalytic activity">
    <reaction evidence="1">
        <text>[E2 ubiquitin-conjugating enzyme]-S-ubiquitinyl-L-cysteine + [acceptor protein]-L-lysine = [E2 ubiquitin-conjugating enzyme]-L-cysteine + [acceptor protein]-N(6)-ubiquitinyl-L-lysine.</text>
        <dbReference type="EC" id="2.3.2.31"/>
    </reaction>
</comment>
<dbReference type="Proteomes" id="UP000284842">
    <property type="component" value="Unassembled WGS sequence"/>
</dbReference>